<reference evidence="1" key="2">
    <citation type="journal article" date="2021" name="PeerJ">
        <title>Extensive microbial diversity within the chicken gut microbiome revealed by metagenomics and culture.</title>
        <authorList>
            <person name="Gilroy R."/>
            <person name="Ravi A."/>
            <person name="Getino M."/>
            <person name="Pursley I."/>
            <person name="Horton D.L."/>
            <person name="Alikhan N.F."/>
            <person name="Baker D."/>
            <person name="Gharbi K."/>
            <person name="Hall N."/>
            <person name="Watson M."/>
            <person name="Adriaenssens E.M."/>
            <person name="Foster-Nyarko E."/>
            <person name="Jarju S."/>
            <person name="Secka A."/>
            <person name="Antonio M."/>
            <person name="Oren A."/>
            <person name="Chaudhuri R.R."/>
            <person name="La Ragione R."/>
            <person name="Hildebrand F."/>
            <person name="Pallen M.J."/>
        </authorList>
    </citation>
    <scope>NUCLEOTIDE SEQUENCE</scope>
    <source>
        <strain evidence="1">ChiGjej1B1-19959</strain>
    </source>
</reference>
<comment type="caution">
    <text evidence="1">The sequence shown here is derived from an EMBL/GenBank/DDBJ whole genome shotgun (WGS) entry which is preliminary data.</text>
</comment>
<protein>
    <submittedName>
        <fullName evidence="1">Uncharacterized protein</fullName>
    </submittedName>
</protein>
<gene>
    <name evidence="1" type="ORF">IAC53_02545</name>
</gene>
<dbReference type="AlphaFoldDB" id="A0A9D1LDF9"/>
<dbReference type="EMBL" id="DVMW01000024">
    <property type="protein sequence ID" value="HIU35470.1"/>
    <property type="molecule type" value="Genomic_DNA"/>
</dbReference>
<organism evidence="1 2">
    <name type="scientific">Candidatus Fimenecus excrementigallinarum</name>
    <dbReference type="NCBI Taxonomy" id="2840816"/>
    <lineage>
        <taxon>Bacteria</taxon>
        <taxon>Bacillati</taxon>
        <taxon>Bacillota</taxon>
        <taxon>Clostridia</taxon>
        <taxon>Candidatus Fimenecus</taxon>
    </lineage>
</organism>
<reference evidence="1" key="1">
    <citation type="submission" date="2020-10" db="EMBL/GenBank/DDBJ databases">
        <authorList>
            <person name="Gilroy R."/>
        </authorList>
    </citation>
    <scope>NUCLEOTIDE SEQUENCE</scope>
    <source>
        <strain evidence="1">ChiGjej1B1-19959</strain>
    </source>
</reference>
<sequence length="155" mass="16702">MKCSAFHGSTQIGAARPLKRFNAAARRALENSLRRALGRGVGLHALPALPAAAGLSDKACGKPSGSVNVLVYGRLACPRKAEKANRQSGFLQFFSVSIINATRKKSNPLFPAGKRFREKRFAVDSAGQDVLQYHQQLLGSILGDWARAPVAAERF</sequence>
<accession>A0A9D1LDF9</accession>
<proteinExistence type="predicted"/>
<evidence type="ECO:0000313" key="1">
    <source>
        <dbReference type="EMBL" id="HIU35470.1"/>
    </source>
</evidence>
<dbReference type="Proteomes" id="UP000824071">
    <property type="component" value="Unassembled WGS sequence"/>
</dbReference>
<evidence type="ECO:0000313" key="2">
    <source>
        <dbReference type="Proteomes" id="UP000824071"/>
    </source>
</evidence>
<name>A0A9D1LDF9_9FIRM</name>